<proteinExistence type="predicted"/>
<reference evidence="3" key="1">
    <citation type="journal article" date="2019" name="Int. J. Syst. Evol. Microbiol.">
        <title>The Global Catalogue of Microorganisms (GCM) 10K type strain sequencing project: providing services to taxonomists for standard genome sequencing and annotation.</title>
        <authorList>
            <consortium name="The Broad Institute Genomics Platform"/>
            <consortium name="The Broad Institute Genome Sequencing Center for Infectious Disease"/>
            <person name="Wu L."/>
            <person name="Ma J."/>
        </authorList>
    </citation>
    <scope>NUCLEOTIDE SEQUENCE [LARGE SCALE GENOMIC DNA]</scope>
    <source>
        <strain evidence="3">KCTC 22228</strain>
    </source>
</reference>
<dbReference type="SUPFAM" id="SSF52833">
    <property type="entry name" value="Thioredoxin-like"/>
    <property type="match status" value="1"/>
</dbReference>
<dbReference type="Gene3D" id="3.40.30.10">
    <property type="entry name" value="Glutaredoxin"/>
    <property type="match status" value="1"/>
</dbReference>
<dbReference type="CDD" id="cd03043">
    <property type="entry name" value="GST_N_1"/>
    <property type="match status" value="1"/>
</dbReference>
<evidence type="ECO:0000313" key="2">
    <source>
        <dbReference type="EMBL" id="GGX95507.1"/>
    </source>
</evidence>
<name>A0ABQ2YU66_9GAMM</name>
<dbReference type="Pfam" id="PF13410">
    <property type="entry name" value="GST_C_2"/>
    <property type="match status" value="1"/>
</dbReference>
<dbReference type="PROSITE" id="PS50404">
    <property type="entry name" value="GST_NTER"/>
    <property type="match status" value="1"/>
</dbReference>
<dbReference type="SFLD" id="SFLDS00019">
    <property type="entry name" value="Glutathione_Transferase_(cytos"/>
    <property type="match status" value="1"/>
</dbReference>
<organism evidence="2 3">
    <name type="scientific">Litchfieldella qijiaojingensis</name>
    <dbReference type="NCBI Taxonomy" id="980347"/>
    <lineage>
        <taxon>Bacteria</taxon>
        <taxon>Pseudomonadati</taxon>
        <taxon>Pseudomonadota</taxon>
        <taxon>Gammaproteobacteria</taxon>
        <taxon>Oceanospirillales</taxon>
        <taxon>Halomonadaceae</taxon>
        <taxon>Litchfieldella</taxon>
    </lineage>
</organism>
<dbReference type="RefSeq" id="WP_189469459.1">
    <property type="nucleotide sequence ID" value="NZ_BMXS01000011.1"/>
</dbReference>
<dbReference type="InterPro" id="IPR040079">
    <property type="entry name" value="Glutathione_S-Trfase"/>
</dbReference>
<dbReference type="InterPro" id="IPR004045">
    <property type="entry name" value="Glutathione_S-Trfase_N"/>
</dbReference>
<dbReference type="Pfam" id="PF13409">
    <property type="entry name" value="GST_N_2"/>
    <property type="match status" value="1"/>
</dbReference>
<dbReference type="Gene3D" id="1.20.1050.10">
    <property type="match status" value="1"/>
</dbReference>
<dbReference type="EMBL" id="BMXS01000011">
    <property type="protein sequence ID" value="GGX95507.1"/>
    <property type="molecule type" value="Genomic_DNA"/>
</dbReference>
<dbReference type="PANTHER" id="PTHR42673:SF4">
    <property type="entry name" value="MALEYLACETOACETATE ISOMERASE"/>
    <property type="match status" value="1"/>
</dbReference>
<dbReference type="InterPro" id="IPR036282">
    <property type="entry name" value="Glutathione-S-Trfase_C_sf"/>
</dbReference>
<dbReference type="PANTHER" id="PTHR42673">
    <property type="entry name" value="MALEYLACETOACETATE ISOMERASE"/>
    <property type="match status" value="1"/>
</dbReference>
<gene>
    <name evidence="2" type="ORF">GCM10007160_23870</name>
</gene>
<protein>
    <submittedName>
        <fullName evidence="2">Glutathione S-transferase</fullName>
    </submittedName>
</protein>
<dbReference type="InterPro" id="IPR036249">
    <property type="entry name" value="Thioredoxin-like_sf"/>
</dbReference>
<evidence type="ECO:0000313" key="3">
    <source>
        <dbReference type="Proteomes" id="UP000653056"/>
    </source>
</evidence>
<dbReference type="CDD" id="cd03194">
    <property type="entry name" value="GST_C_3"/>
    <property type="match status" value="1"/>
</dbReference>
<sequence>MYRLHIANKNYSSWSLRSWVLMRELGILFEERLTPFETGPNSSPFREFSPTGLVPCLIDGDTAVWESLAIVEYLAERHDGVWPEDGAARAWARCASAEMHAGFIALRQRCAMNCGIRARLTDVPASLHGDLTRLDELWSDGIARFGGPFLAGPAFTAVDAFFAPVAFRIQSYDIELGELAMAYSDRLLELSAMQQWYREALREPWRDPAHEAEVSEFATLLEDRRTHY</sequence>
<comment type="caution">
    <text evidence="2">The sequence shown here is derived from an EMBL/GenBank/DDBJ whole genome shotgun (WGS) entry which is preliminary data.</text>
</comment>
<feature type="domain" description="GST N-terminal" evidence="1">
    <location>
        <begin position="2"/>
        <end position="82"/>
    </location>
</feature>
<accession>A0ABQ2YU66</accession>
<dbReference type="Proteomes" id="UP000653056">
    <property type="component" value="Unassembled WGS sequence"/>
</dbReference>
<keyword evidence="3" id="KW-1185">Reference proteome</keyword>
<dbReference type="SUPFAM" id="SSF47616">
    <property type="entry name" value="GST C-terminal domain-like"/>
    <property type="match status" value="1"/>
</dbReference>
<evidence type="ECO:0000259" key="1">
    <source>
        <dbReference type="PROSITE" id="PS50404"/>
    </source>
</evidence>